<dbReference type="GO" id="GO:0016787">
    <property type="term" value="F:hydrolase activity"/>
    <property type="evidence" value="ECO:0007669"/>
    <property type="project" value="UniProtKB-KW"/>
</dbReference>
<dbReference type="PRINTS" id="PR00502">
    <property type="entry name" value="NUDIXFAMILY"/>
</dbReference>
<dbReference type="InterPro" id="IPR054105">
    <property type="entry name" value="WHD_NrtR"/>
</dbReference>
<comment type="similarity">
    <text evidence="2">Belongs to the Nudix hydrolase family.</text>
</comment>
<dbReference type="PANTHER" id="PTHR43736">
    <property type="entry name" value="ADP-RIBOSE PYROPHOSPHATASE"/>
    <property type="match status" value="1"/>
</dbReference>
<dbReference type="PROSITE" id="PS51462">
    <property type="entry name" value="NUDIX"/>
    <property type="match status" value="1"/>
</dbReference>
<protein>
    <submittedName>
        <fullName evidence="4">NUDIX hydrolase</fullName>
    </submittedName>
</protein>
<dbReference type="InterPro" id="IPR000086">
    <property type="entry name" value="NUDIX_hydrolase_dom"/>
</dbReference>
<dbReference type="Proteomes" id="UP001156666">
    <property type="component" value="Unassembled WGS sequence"/>
</dbReference>
<dbReference type="InterPro" id="IPR020476">
    <property type="entry name" value="Nudix_hydrolase"/>
</dbReference>
<gene>
    <name evidence="4" type="ORF">GCM10007940_06490</name>
</gene>
<name>A0AA37WDU8_9BACT</name>
<reference evidence="4" key="1">
    <citation type="journal article" date="2014" name="Int. J. Syst. Evol. Microbiol.">
        <title>Complete genome sequence of Corynebacterium casei LMG S-19264T (=DSM 44701T), isolated from a smear-ripened cheese.</title>
        <authorList>
            <consortium name="US DOE Joint Genome Institute (JGI-PGF)"/>
            <person name="Walter F."/>
            <person name="Albersmeier A."/>
            <person name="Kalinowski J."/>
            <person name="Ruckert C."/>
        </authorList>
    </citation>
    <scope>NUCLEOTIDE SEQUENCE</scope>
    <source>
        <strain evidence="4">NBRC 108769</strain>
    </source>
</reference>
<dbReference type="Gene3D" id="3.90.79.10">
    <property type="entry name" value="Nucleoside Triphosphate Pyrophosphohydrolase"/>
    <property type="match status" value="1"/>
</dbReference>
<dbReference type="InterPro" id="IPR036390">
    <property type="entry name" value="WH_DNA-bd_sf"/>
</dbReference>
<dbReference type="SUPFAM" id="SSF55811">
    <property type="entry name" value="Nudix"/>
    <property type="match status" value="1"/>
</dbReference>
<dbReference type="Pfam" id="PF21906">
    <property type="entry name" value="WHD_NrtR"/>
    <property type="match status" value="1"/>
</dbReference>
<keyword evidence="5" id="KW-1185">Reference proteome</keyword>
<dbReference type="EMBL" id="BSOH01000003">
    <property type="protein sequence ID" value="GLR16034.1"/>
    <property type="molecule type" value="Genomic_DNA"/>
</dbReference>
<proteinExistence type="inferred from homology"/>
<dbReference type="InterPro" id="IPR020084">
    <property type="entry name" value="NUDIX_hydrolase_CS"/>
</dbReference>
<evidence type="ECO:0000256" key="1">
    <source>
        <dbReference type="ARBA" id="ARBA00022801"/>
    </source>
</evidence>
<reference evidence="4" key="2">
    <citation type="submission" date="2023-01" db="EMBL/GenBank/DDBJ databases">
        <title>Draft genome sequence of Portibacter lacus strain NBRC 108769.</title>
        <authorList>
            <person name="Sun Q."/>
            <person name="Mori K."/>
        </authorList>
    </citation>
    <scope>NUCLEOTIDE SEQUENCE</scope>
    <source>
        <strain evidence="4">NBRC 108769</strain>
    </source>
</reference>
<dbReference type="InterPro" id="IPR036388">
    <property type="entry name" value="WH-like_DNA-bd_sf"/>
</dbReference>
<organism evidence="4 5">
    <name type="scientific">Portibacter lacus</name>
    <dbReference type="NCBI Taxonomy" id="1099794"/>
    <lineage>
        <taxon>Bacteria</taxon>
        <taxon>Pseudomonadati</taxon>
        <taxon>Bacteroidota</taxon>
        <taxon>Saprospiria</taxon>
        <taxon>Saprospirales</taxon>
        <taxon>Haliscomenobacteraceae</taxon>
        <taxon>Portibacter</taxon>
    </lineage>
</organism>
<dbReference type="InterPro" id="IPR015797">
    <property type="entry name" value="NUDIX_hydrolase-like_dom_sf"/>
</dbReference>
<keyword evidence="1 2" id="KW-0378">Hydrolase</keyword>
<dbReference type="Gene3D" id="1.10.10.10">
    <property type="entry name" value="Winged helix-like DNA-binding domain superfamily/Winged helix DNA-binding domain"/>
    <property type="match status" value="1"/>
</dbReference>
<dbReference type="RefSeq" id="WP_235294676.1">
    <property type="nucleotide sequence ID" value="NZ_BSOH01000003.1"/>
</dbReference>
<sequence length="228" mass="26142">MNFESNISLAVDAIVFAYANSKLQVLLIQPKSGPFQNNWALPGGFVKTNEGLKDAVRRELQEETGIQVDYLEQLYTFGDQVDRDPRTRVVSVAYFALVNPKKLVLKADTDAAKAEWFPLDELPQLAYDHNIIIKVAIDRLKSKIQYQPIGFDLLNKEFVFSELEQLYMTILGHDIDRRNFRKKVLGFGILTETGKFRSEGSGRPAKLYRFNVSKYRALESKGFHFEIK</sequence>
<evidence type="ECO:0000313" key="4">
    <source>
        <dbReference type="EMBL" id="GLR16034.1"/>
    </source>
</evidence>
<dbReference type="Pfam" id="PF00293">
    <property type="entry name" value="NUDIX"/>
    <property type="match status" value="1"/>
</dbReference>
<dbReference type="PROSITE" id="PS00893">
    <property type="entry name" value="NUDIX_BOX"/>
    <property type="match status" value="1"/>
</dbReference>
<dbReference type="CDD" id="cd18873">
    <property type="entry name" value="NUDIX_NadM_like"/>
    <property type="match status" value="1"/>
</dbReference>
<evidence type="ECO:0000313" key="5">
    <source>
        <dbReference type="Proteomes" id="UP001156666"/>
    </source>
</evidence>
<accession>A0AA37WDU8</accession>
<feature type="domain" description="Nudix hydrolase" evidence="3">
    <location>
        <begin position="6"/>
        <end position="141"/>
    </location>
</feature>
<dbReference type="AlphaFoldDB" id="A0AA37WDU8"/>
<evidence type="ECO:0000259" key="3">
    <source>
        <dbReference type="PROSITE" id="PS51462"/>
    </source>
</evidence>
<dbReference type="SUPFAM" id="SSF46785">
    <property type="entry name" value="Winged helix' DNA-binding domain"/>
    <property type="match status" value="1"/>
</dbReference>
<evidence type="ECO:0000256" key="2">
    <source>
        <dbReference type="RuleBase" id="RU003476"/>
    </source>
</evidence>
<comment type="caution">
    <text evidence="4">The sequence shown here is derived from an EMBL/GenBank/DDBJ whole genome shotgun (WGS) entry which is preliminary data.</text>
</comment>
<dbReference type="PANTHER" id="PTHR43736:SF4">
    <property type="entry name" value="SLR1690 PROTEIN"/>
    <property type="match status" value="1"/>
</dbReference>